<evidence type="ECO:0000256" key="2">
    <source>
        <dbReference type="SAM" id="Coils"/>
    </source>
</evidence>
<dbReference type="PANTHER" id="PTHR30097">
    <property type="entry name" value="CATION EFFLUX SYSTEM PROTEIN CUSB"/>
    <property type="match status" value="1"/>
</dbReference>
<dbReference type="InterPro" id="IPR058625">
    <property type="entry name" value="MdtA-like_BSH"/>
</dbReference>
<evidence type="ECO:0000313" key="5">
    <source>
        <dbReference type="Proteomes" id="UP001202961"/>
    </source>
</evidence>
<dbReference type="EMBL" id="JAMQBK010000035">
    <property type="protein sequence ID" value="MCM2371618.1"/>
    <property type="molecule type" value="Genomic_DNA"/>
</dbReference>
<feature type="coiled-coil region" evidence="2">
    <location>
        <begin position="211"/>
        <end position="238"/>
    </location>
</feature>
<keyword evidence="5" id="KW-1185">Reference proteome</keyword>
<organism evidence="4 5">
    <name type="scientific">Aporhodopirellula aestuarii</name>
    <dbReference type="NCBI Taxonomy" id="2950107"/>
    <lineage>
        <taxon>Bacteria</taxon>
        <taxon>Pseudomonadati</taxon>
        <taxon>Planctomycetota</taxon>
        <taxon>Planctomycetia</taxon>
        <taxon>Pirellulales</taxon>
        <taxon>Pirellulaceae</taxon>
        <taxon>Aporhodopirellula</taxon>
    </lineage>
</organism>
<protein>
    <submittedName>
        <fullName evidence="4">HlyD family efflux transporter periplasmic adaptor subunit</fullName>
    </submittedName>
</protein>
<proteinExistence type="predicted"/>
<keyword evidence="2" id="KW-0175">Coiled coil</keyword>
<dbReference type="InterPro" id="IPR051909">
    <property type="entry name" value="MFP_Cation_Efflux"/>
</dbReference>
<dbReference type="RefSeq" id="WP_250929251.1">
    <property type="nucleotide sequence ID" value="NZ_JAMQBK010000035.1"/>
</dbReference>
<gene>
    <name evidence="4" type="ORF">NB063_13485</name>
</gene>
<evidence type="ECO:0000259" key="3">
    <source>
        <dbReference type="Pfam" id="PF25917"/>
    </source>
</evidence>
<dbReference type="SUPFAM" id="SSF111369">
    <property type="entry name" value="HlyD-like secretion proteins"/>
    <property type="match status" value="1"/>
</dbReference>
<accession>A0ABT0U5A7</accession>
<keyword evidence="1" id="KW-0813">Transport</keyword>
<evidence type="ECO:0000313" key="4">
    <source>
        <dbReference type="EMBL" id="MCM2371618.1"/>
    </source>
</evidence>
<feature type="domain" description="Multidrug resistance protein MdtA-like barrel-sandwich hybrid" evidence="3">
    <location>
        <begin position="33"/>
        <end position="270"/>
    </location>
</feature>
<evidence type="ECO:0000256" key="1">
    <source>
        <dbReference type="ARBA" id="ARBA00022448"/>
    </source>
</evidence>
<comment type="caution">
    <text evidence="4">The sequence shown here is derived from an EMBL/GenBank/DDBJ whole genome shotgun (WGS) entry which is preliminary data.</text>
</comment>
<dbReference type="Gene3D" id="2.40.50.100">
    <property type="match status" value="2"/>
</dbReference>
<dbReference type="Pfam" id="PF25917">
    <property type="entry name" value="BSH_RND"/>
    <property type="match status" value="1"/>
</dbReference>
<reference evidence="4 5" key="1">
    <citation type="journal article" date="2022" name="Syst. Appl. Microbiol.">
        <title>Rhodopirellula aestuarii sp. nov., a novel member of the genus Rhodopirellula isolated from brackish sediments collected in the Tagus River estuary, Portugal.</title>
        <authorList>
            <person name="Vitorino I.R."/>
            <person name="Klimek D."/>
            <person name="Calusinska M."/>
            <person name="Lobo-da-Cunha A."/>
            <person name="Vasconcelos V."/>
            <person name="Lage O.M."/>
        </authorList>
    </citation>
    <scope>NUCLEOTIDE SEQUENCE [LARGE SCALE GENOMIC DNA]</scope>
    <source>
        <strain evidence="4 5">ICT_H3.1</strain>
    </source>
</reference>
<dbReference type="Proteomes" id="UP001202961">
    <property type="component" value="Unassembled WGS sequence"/>
</dbReference>
<sequence>MAMICAAIASNAQFAEAAEPTVVADLVVVLIDEASVSATTEGKVSEVRVQEGGTLVAGDLMLILDDQKAQIERSLADRSLRIAENRVAATDAVDAAEAEVAERDQLIREHAVRRELNRRRAANDLKIQAAQKAEAVSRNEWMRAKNARQNFSDAVSESEIDALHLALQRAELETLEAKFQREMAEIDVRLDNAFGETLRLKRETAEVALEAAKSAGQVRKLEAEMQRLQLELAQNDLEAHHLRSPIDGAVVAVHVRTGDWVRPGQVVARVINRDRLRVEGFAKAAHAQRLRDSNEVWILILQPNGDTGRFSGGRKFVSPEIDAVTGEVRFWIEFQNDGSVYPGSNARVEIR</sequence>
<dbReference type="Gene3D" id="2.40.30.170">
    <property type="match status" value="1"/>
</dbReference>
<name>A0ABT0U5A7_9BACT</name>
<dbReference type="PANTHER" id="PTHR30097:SF4">
    <property type="entry name" value="SLR6042 PROTEIN"/>
    <property type="match status" value="1"/>
</dbReference>